<dbReference type="InterPro" id="IPR011990">
    <property type="entry name" value="TPR-like_helical_dom_sf"/>
</dbReference>
<organism evidence="3 4">
    <name type="scientific">Pinctada imbricata</name>
    <name type="common">Atlantic pearl-oyster</name>
    <name type="synonym">Pinctada martensii</name>
    <dbReference type="NCBI Taxonomy" id="66713"/>
    <lineage>
        <taxon>Eukaryota</taxon>
        <taxon>Metazoa</taxon>
        <taxon>Spiralia</taxon>
        <taxon>Lophotrochozoa</taxon>
        <taxon>Mollusca</taxon>
        <taxon>Bivalvia</taxon>
        <taxon>Autobranchia</taxon>
        <taxon>Pteriomorphia</taxon>
        <taxon>Pterioida</taxon>
        <taxon>Pterioidea</taxon>
        <taxon>Pteriidae</taxon>
        <taxon>Pinctada</taxon>
    </lineage>
</organism>
<comment type="caution">
    <text evidence="3">The sequence shown here is derived from an EMBL/GenBank/DDBJ whole genome shotgun (WGS) entry which is preliminary data.</text>
</comment>
<dbReference type="EMBL" id="VSWD01000007">
    <property type="protein sequence ID" value="KAK3098145.1"/>
    <property type="molecule type" value="Genomic_DNA"/>
</dbReference>
<dbReference type="AlphaFoldDB" id="A0AA89C7L2"/>
<dbReference type="SUPFAM" id="SSF48452">
    <property type="entry name" value="TPR-like"/>
    <property type="match status" value="2"/>
</dbReference>
<dbReference type="GO" id="GO:0007130">
    <property type="term" value="P:synaptonemal complex assembly"/>
    <property type="evidence" value="ECO:0007669"/>
    <property type="project" value="TreeGrafter"/>
</dbReference>
<name>A0AA89C7L2_PINIB</name>
<gene>
    <name evidence="3" type="ORF">FSP39_016603</name>
</gene>
<proteinExistence type="predicted"/>
<dbReference type="Proteomes" id="UP001186944">
    <property type="component" value="Unassembled WGS sequence"/>
</dbReference>
<keyword evidence="4" id="KW-1185">Reference proteome</keyword>
<dbReference type="GO" id="GO:0007131">
    <property type="term" value="P:reciprocal meiotic recombination"/>
    <property type="evidence" value="ECO:0007669"/>
    <property type="project" value="TreeGrafter"/>
</dbReference>
<reference evidence="3" key="1">
    <citation type="submission" date="2019-08" db="EMBL/GenBank/DDBJ databases">
        <title>The improved chromosome-level genome for the pearl oyster Pinctada fucata martensii using PacBio sequencing and Hi-C.</title>
        <authorList>
            <person name="Zheng Z."/>
        </authorList>
    </citation>
    <scope>NUCLEOTIDE SEQUENCE</scope>
    <source>
        <strain evidence="3">ZZ-2019</strain>
        <tissue evidence="3">Adductor muscle</tissue>
    </source>
</reference>
<keyword evidence="1" id="KW-0469">Meiosis</keyword>
<dbReference type="PANTHER" id="PTHR47083">
    <property type="entry name" value="TESTIS-EXPRESSED PROTEIN 11"/>
    <property type="match status" value="1"/>
</dbReference>
<dbReference type="Gene3D" id="1.25.40.10">
    <property type="entry name" value="Tetratricopeptide repeat domain"/>
    <property type="match status" value="1"/>
</dbReference>
<sequence>MVKFLQKRVIDDINSNGKTDSLQQKKTEVDADIFKLLCYKSEVALVQSRYQEALDMVLLAKEMLPNFPKEGTFLSMLAYNFGVDLYQKRMFEESVIWLRESYELGKEQTSIGPKNQARTLRLLASAYLEWNTEDTAQKALHAVSLANAEYSHPAGLFLKLRILLETEASEEPVKKIVEDILRQPELSVDIGLNAVHLLVEYRRHQAGTDLIDDLVKRYENTPDLGKLLITKFEVLHDGPEQSKVKEFVETCITDHNTGRPLEPSVKKRFHIIFWEEAAKAFEKKCYEESLEWYNYSLSLFSRSESGDKNLAKLHRNRASCYLSLNIIDKATEAIQEAEKFDRTSVHTQYMIFKLALSNSNVEKAKDALQKMCECATDVDENPVNSDAHGLICLAAQLALENKYQDTAALALESLSNCSSDHLQVLTALRCLIRIKLDVIDQQQNLSIEKSGILHNLQTAYNKLLQLFEERKELSQQLFKESTWFMKIAWNIALKCEDQPEGMKNFFSLCGQFTELSPKDQGSLSRQKTCMMMAAAACLQCARTATDSGKKKFKLKLKYFPVISEPKGKDNTEILLLMYEFEAKVKLRDPEIEHLLEKALKMPNPDPKAFETMAELALSGAVGAGSKEEAWNYYNEVLDVIDKRAQGQYPEIEILWLMTRAVEFSGRYQDAEKWCSTSMKLLKHLGSMKGNYEEHVSNIYIHTLMSLC</sequence>
<dbReference type="GO" id="GO:0007060">
    <property type="term" value="P:male meiosis chromosome segregation"/>
    <property type="evidence" value="ECO:0007669"/>
    <property type="project" value="TreeGrafter"/>
</dbReference>
<evidence type="ECO:0000313" key="4">
    <source>
        <dbReference type="Proteomes" id="UP001186944"/>
    </source>
</evidence>
<dbReference type="InterPro" id="IPR013940">
    <property type="entry name" value="Spo22/ZIP4/TEX11"/>
</dbReference>
<accession>A0AA89C7L2</accession>
<protein>
    <recommendedName>
        <fullName evidence="2">Protein ZIP4 homolog</fullName>
    </recommendedName>
</protein>
<dbReference type="Pfam" id="PF08631">
    <property type="entry name" value="SPO22"/>
    <property type="match status" value="1"/>
</dbReference>
<evidence type="ECO:0000313" key="3">
    <source>
        <dbReference type="EMBL" id="KAK3098145.1"/>
    </source>
</evidence>
<dbReference type="SMART" id="SM00028">
    <property type="entry name" value="TPR"/>
    <property type="match status" value="5"/>
</dbReference>
<dbReference type="InterPro" id="IPR019734">
    <property type="entry name" value="TPR_rpt"/>
</dbReference>
<dbReference type="PANTHER" id="PTHR47083:SF1">
    <property type="entry name" value="TESTIS-EXPRESSED PROTEIN 11"/>
    <property type="match status" value="1"/>
</dbReference>
<evidence type="ECO:0000256" key="2">
    <source>
        <dbReference type="ARBA" id="ARBA00031845"/>
    </source>
</evidence>
<dbReference type="InterPro" id="IPR042861">
    <property type="entry name" value="TEX11"/>
</dbReference>
<evidence type="ECO:0000256" key="1">
    <source>
        <dbReference type="ARBA" id="ARBA00023254"/>
    </source>
</evidence>
<dbReference type="GO" id="GO:0000801">
    <property type="term" value="C:central element"/>
    <property type="evidence" value="ECO:0007669"/>
    <property type="project" value="TreeGrafter"/>
</dbReference>